<protein>
    <submittedName>
        <fullName evidence="3">Uncharacterized membrane protein</fullName>
    </submittedName>
</protein>
<evidence type="ECO:0000313" key="3">
    <source>
        <dbReference type="EMBL" id="SHG22265.1"/>
    </source>
</evidence>
<evidence type="ECO:0000313" key="4">
    <source>
        <dbReference type="Proteomes" id="UP000183988"/>
    </source>
</evidence>
<feature type="transmembrane region" description="Helical" evidence="1">
    <location>
        <begin position="272"/>
        <end position="289"/>
    </location>
</feature>
<feature type="transmembrane region" description="Helical" evidence="1">
    <location>
        <begin position="191"/>
        <end position="208"/>
    </location>
</feature>
<dbReference type="OrthoDB" id="5351773at2"/>
<feature type="transmembrane region" description="Helical" evidence="1">
    <location>
        <begin position="36"/>
        <end position="57"/>
    </location>
</feature>
<evidence type="ECO:0000259" key="2">
    <source>
        <dbReference type="Pfam" id="PF09925"/>
    </source>
</evidence>
<dbReference type="Pfam" id="PF09925">
    <property type="entry name" value="DUF2157"/>
    <property type="match status" value="1"/>
</dbReference>
<feature type="transmembrane region" description="Helical" evidence="1">
    <location>
        <begin position="162"/>
        <end position="185"/>
    </location>
</feature>
<feature type="transmembrane region" description="Helical" evidence="1">
    <location>
        <begin position="215"/>
        <end position="233"/>
    </location>
</feature>
<organism evidence="3 4">
    <name type="scientific">Ornithinibacillus halophilus</name>
    <dbReference type="NCBI Taxonomy" id="930117"/>
    <lineage>
        <taxon>Bacteria</taxon>
        <taxon>Bacillati</taxon>
        <taxon>Bacillota</taxon>
        <taxon>Bacilli</taxon>
        <taxon>Bacillales</taxon>
        <taxon>Bacillaceae</taxon>
        <taxon>Ornithinibacillus</taxon>
    </lineage>
</organism>
<feature type="transmembrane region" description="Helical" evidence="1">
    <location>
        <begin position="239"/>
        <end position="260"/>
    </location>
</feature>
<evidence type="ECO:0000256" key="1">
    <source>
        <dbReference type="SAM" id="Phobius"/>
    </source>
</evidence>
<dbReference type="AlphaFoldDB" id="A0A1M5I1Y9"/>
<feature type="transmembrane region" description="Helical" evidence="1">
    <location>
        <begin position="309"/>
        <end position="330"/>
    </location>
</feature>
<dbReference type="RefSeq" id="WP_072890451.1">
    <property type="nucleotide sequence ID" value="NZ_FQVW01000021.1"/>
</dbReference>
<dbReference type="Proteomes" id="UP000183988">
    <property type="component" value="Unassembled WGS sequence"/>
</dbReference>
<feature type="transmembrane region" description="Helical" evidence="1">
    <location>
        <begin position="342"/>
        <end position="362"/>
    </location>
</feature>
<accession>A0A1M5I1Y9</accession>
<feature type="domain" description="DUF2157" evidence="2">
    <location>
        <begin position="12"/>
        <end position="145"/>
    </location>
</feature>
<keyword evidence="1" id="KW-0812">Transmembrane</keyword>
<dbReference type="STRING" id="930117.SAMN05216225_102112"/>
<dbReference type="InterPro" id="IPR018677">
    <property type="entry name" value="DUF2157"/>
</dbReference>
<keyword evidence="4" id="KW-1185">Reference proteome</keyword>
<reference evidence="3 4" key="1">
    <citation type="submission" date="2016-11" db="EMBL/GenBank/DDBJ databases">
        <authorList>
            <person name="Jaros S."/>
            <person name="Januszkiewicz K."/>
            <person name="Wedrychowicz H."/>
        </authorList>
    </citation>
    <scope>NUCLEOTIDE SEQUENCE [LARGE SCALE GENOMIC DNA]</scope>
    <source>
        <strain evidence="3 4">IBRC-M 10683</strain>
    </source>
</reference>
<feature type="transmembrane region" description="Helical" evidence="1">
    <location>
        <begin position="368"/>
        <end position="385"/>
    </location>
</feature>
<sequence length="401" mass="46520">MNKNKLSEEGKKWVAKDIITDDQLEQILGLYKKKDANYIIILFAVLLTGIGILTFIMSDWARVPHFSRVLVIIGAFIGLYMVGDFLHRKRSELMGISFIILGYIVFGAGMLLTISIYSVEIYSAWPFIIWSLVGLALYFVYEHKLIFVLGMIVTTVGQFYNGLEFGSFNWIIWIVLLVGYLHFVYHHANYLFGYLFGISISLQMIVLVMANQQEYYWLVLYFLIFYLVAGLLPKESLKISLKYTSLISIFIFSMYETFFLQEEFWHGNIEHQLSFIILWGVLIVAGLIIKIRTKNTIETIDLLLFLPIFYLPFSSLVSLISMFLFSLLWLLIGYRKEDNEKVLLGTVAFLLTTFTAYIQFAWDAMNKSLFFLVGGLLLFILSFFLERQRRSMLETNKGGEE</sequence>
<feature type="transmembrane region" description="Helical" evidence="1">
    <location>
        <begin position="123"/>
        <end position="141"/>
    </location>
</feature>
<keyword evidence="1" id="KW-0472">Membrane</keyword>
<keyword evidence="1" id="KW-1133">Transmembrane helix</keyword>
<dbReference type="EMBL" id="FQVW01000021">
    <property type="protein sequence ID" value="SHG22265.1"/>
    <property type="molecule type" value="Genomic_DNA"/>
</dbReference>
<proteinExistence type="predicted"/>
<feature type="transmembrane region" description="Helical" evidence="1">
    <location>
        <begin position="69"/>
        <end position="86"/>
    </location>
</feature>
<feature type="transmembrane region" description="Helical" evidence="1">
    <location>
        <begin position="93"/>
        <end position="117"/>
    </location>
</feature>
<gene>
    <name evidence="3" type="ORF">SAMN05216225_102112</name>
</gene>
<name>A0A1M5I1Y9_9BACI</name>